<evidence type="ECO:0000313" key="10">
    <source>
        <dbReference type="Proteomes" id="UP000474630"/>
    </source>
</evidence>
<dbReference type="InterPro" id="IPR005467">
    <property type="entry name" value="His_kinase_dom"/>
</dbReference>
<dbReference type="PANTHER" id="PTHR45453">
    <property type="entry name" value="PHOSPHATE REGULON SENSOR PROTEIN PHOR"/>
    <property type="match status" value="1"/>
</dbReference>
<keyword evidence="4" id="KW-0808">Transferase</keyword>
<dbReference type="InterPro" id="IPR050351">
    <property type="entry name" value="BphY/WalK/GraS-like"/>
</dbReference>
<evidence type="ECO:0000256" key="6">
    <source>
        <dbReference type="ARBA" id="ARBA00023012"/>
    </source>
</evidence>
<dbReference type="SUPFAM" id="SSF47384">
    <property type="entry name" value="Homodimeric domain of signal transducing histidine kinase"/>
    <property type="match status" value="1"/>
</dbReference>
<dbReference type="GO" id="GO:0005886">
    <property type="term" value="C:plasma membrane"/>
    <property type="evidence" value="ECO:0007669"/>
    <property type="project" value="TreeGrafter"/>
</dbReference>
<evidence type="ECO:0000256" key="4">
    <source>
        <dbReference type="ARBA" id="ARBA00022679"/>
    </source>
</evidence>
<evidence type="ECO:0000256" key="5">
    <source>
        <dbReference type="ARBA" id="ARBA00022777"/>
    </source>
</evidence>
<evidence type="ECO:0000256" key="3">
    <source>
        <dbReference type="ARBA" id="ARBA00022553"/>
    </source>
</evidence>
<evidence type="ECO:0000256" key="2">
    <source>
        <dbReference type="ARBA" id="ARBA00012438"/>
    </source>
</evidence>
<dbReference type="EC" id="2.7.13.3" evidence="2"/>
<dbReference type="GO" id="GO:0016036">
    <property type="term" value="P:cellular response to phosphate starvation"/>
    <property type="evidence" value="ECO:0007669"/>
    <property type="project" value="TreeGrafter"/>
</dbReference>
<dbReference type="CDD" id="cd00082">
    <property type="entry name" value="HisKA"/>
    <property type="match status" value="1"/>
</dbReference>
<evidence type="ECO:0000256" key="1">
    <source>
        <dbReference type="ARBA" id="ARBA00000085"/>
    </source>
</evidence>
<dbReference type="SUPFAM" id="SSF55874">
    <property type="entry name" value="ATPase domain of HSP90 chaperone/DNA topoisomerase II/histidine kinase"/>
    <property type="match status" value="1"/>
</dbReference>
<keyword evidence="6" id="KW-0902">Two-component regulatory system</keyword>
<dbReference type="Proteomes" id="UP000474630">
    <property type="component" value="Chromosome"/>
</dbReference>
<evidence type="ECO:0000259" key="8">
    <source>
        <dbReference type="PROSITE" id="PS50109"/>
    </source>
</evidence>
<reference evidence="9 10" key="1">
    <citation type="submission" date="2020-02" db="EMBL/GenBank/DDBJ databases">
        <title>Genome sequencing for Draconibacterium sp. strain M1.</title>
        <authorList>
            <person name="Park S.-J."/>
        </authorList>
    </citation>
    <scope>NUCLEOTIDE SEQUENCE [LARGE SCALE GENOMIC DNA]</scope>
    <source>
        <strain evidence="9 10">M1</strain>
    </source>
</reference>
<dbReference type="EMBL" id="CP048409">
    <property type="protein sequence ID" value="QIA07310.1"/>
    <property type="molecule type" value="Genomic_DNA"/>
</dbReference>
<dbReference type="InterPro" id="IPR036890">
    <property type="entry name" value="HATPase_C_sf"/>
</dbReference>
<protein>
    <recommendedName>
        <fullName evidence="2">histidine kinase</fullName>
        <ecNumber evidence="2">2.7.13.3</ecNumber>
    </recommendedName>
</protein>
<dbReference type="Pfam" id="PF02518">
    <property type="entry name" value="HATPase_c"/>
    <property type="match status" value="1"/>
</dbReference>
<keyword evidence="3" id="KW-0597">Phosphoprotein</keyword>
<dbReference type="GO" id="GO:0004721">
    <property type="term" value="F:phosphoprotein phosphatase activity"/>
    <property type="evidence" value="ECO:0007669"/>
    <property type="project" value="TreeGrafter"/>
</dbReference>
<feature type="domain" description="Histidine kinase" evidence="8">
    <location>
        <begin position="204"/>
        <end position="421"/>
    </location>
</feature>
<dbReference type="KEGG" id="drc:G0Q07_06030"/>
<dbReference type="GO" id="GO:0000155">
    <property type="term" value="F:phosphorelay sensor kinase activity"/>
    <property type="evidence" value="ECO:0007669"/>
    <property type="project" value="InterPro"/>
</dbReference>
<evidence type="ECO:0000313" key="9">
    <source>
        <dbReference type="EMBL" id="QIA07310.1"/>
    </source>
</evidence>
<feature type="transmembrane region" description="Helical" evidence="7">
    <location>
        <begin position="6"/>
        <end position="28"/>
    </location>
</feature>
<proteinExistence type="predicted"/>
<dbReference type="Gene3D" id="3.30.565.10">
    <property type="entry name" value="Histidine kinase-like ATPase, C-terminal domain"/>
    <property type="match status" value="1"/>
</dbReference>
<dbReference type="SMART" id="SM00387">
    <property type="entry name" value="HATPase_c"/>
    <property type="match status" value="1"/>
</dbReference>
<dbReference type="InterPro" id="IPR003594">
    <property type="entry name" value="HATPase_dom"/>
</dbReference>
<feature type="transmembrane region" description="Helical" evidence="7">
    <location>
        <begin position="166"/>
        <end position="189"/>
    </location>
</feature>
<dbReference type="InterPro" id="IPR004358">
    <property type="entry name" value="Sig_transdc_His_kin-like_C"/>
</dbReference>
<dbReference type="PANTHER" id="PTHR45453:SF1">
    <property type="entry name" value="PHOSPHATE REGULON SENSOR PROTEIN PHOR"/>
    <property type="match status" value="1"/>
</dbReference>
<accession>A0A6C0RA89</accession>
<keyword evidence="10" id="KW-1185">Reference proteome</keyword>
<organism evidence="9 10">
    <name type="scientific">Draconibacterium halophilum</name>
    <dbReference type="NCBI Taxonomy" id="2706887"/>
    <lineage>
        <taxon>Bacteria</taxon>
        <taxon>Pseudomonadati</taxon>
        <taxon>Bacteroidota</taxon>
        <taxon>Bacteroidia</taxon>
        <taxon>Marinilabiliales</taxon>
        <taxon>Prolixibacteraceae</taxon>
        <taxon>Draconibacterium</taxon>
    </lineage>
</organism>
<dbReference type="RefSeq" id="WP_163345237.1">
    <property type="nucleotide sequence ID" value="NZ_CP048409.1"/>
</dbReference>
<dbReference type="InterPro" id="IPR003661">
    <property type="entry name" value="HisK_dim/P_dom"/>
</dbReference>
<dbReference type="AlphaFoldDB" id="A0A6C0RA89"/>
<keyword evidence="5 9" id="KW-0418">Kinase</keyword>
<comment type="catalytic activity">
    <reaction evidence="1">
        <text>ATP + protein L-histidine = ADP + protein N-phospho-L-histidine.</text>
        <dbReference type="EC" id="2.7.13.3"/>
    </reaction>
</comment>
<evidence type="ECO:0000256" key="7">
    <source>
        <dbReference type="SAM" id="Phobius"/>
    </source>
</evidence>
<dbReference type="PRINTS" id="PR00344">
    <property type="entry name" value="BCTRLSENSOR"/>
</dbReference>
<keyword evidence="7" id="KW-0812">Transmembrane</keyword>
<dbReference type="PROSITE" id="PS50109">
    <property type="entry name" value="HIS_KIN"/>
    <property type="match status" value="1"/>
</dbReference>
<keyword evidence="7" id="KW-1133">Transmembrane helix</keyword>
<dbReference type="SMART" id="SM00388">
    <property type="entry name" value="HisKA"/>
    <property type="match status" value="1"/>
</dbReference>
<name>A0A6C0RA89_9BACT</name>
<dbReference type="CDD" id="cd00075">
    <property type="entry name" value="HATPase"/>
    <property type="match status" value="1"/>
</dbReference>
<gene>
    <name evidence="9" type="ORF">G0Q07_06030</name>
</gene>
<dbReference type="Gene3D" id="1.10.287.130">
    <property type="match status" value="1"/>
</dbReference>
<sequence length="421" mass="48465">MKGKALKYIIMLATVSIVGVFLVQFAFIRSSYNLSEKQFQESASVALKEVAWQVMLATGTTETFDSITPVEVISNNTYLVNVGVAIDKELLKQNLTTQLKRHDIYYDYEFSIYSPTQEQMDETTLVHIDENEEPSDFEFPQNEEYTNYFGIHFPNRSSYFFNQLSIWYFLSALLMLVIFFFGYTLWVIIRQRQLSEIQKNFINNLTHELKTPISSIALAANVINDEKILESPTRLFNYTHIIQEQTTRLSKNVEKVLNLATIEKSRILLNLEEVNLIKFLEEAIDHFGESKAGQGAKVTINTKISECTIQADRFHFSNLVSNILENAAKYCDKTPGIKIKLLQKQNSYELSFIDNGIGIPREHRKRIFKKFYRVPTGNVHNVKGFGLGLDYVYKIVKAHNWKIKVNDNPKGGSIFSLTIPK</sequence>
<dbReference type="Pfam" id="PF00512">
    <property type="entry name" value="HisKA"/>
    <property type="match status" value="1"/>
</dbReference>
<dbReference type="InterPro" id="IPR036097">
    <property type="entry name" value="HisK_dim/P_sf"/>
</dbReference>
<keyword evidence="7" id="KW-0472">Membrane</keyword>